<dbReference type="PANTHER" id="PTHR13615:SF3">
    <property type="entry name" value="GLYCOSYLTRANSFERASE-LIKE DOMAIN-CONTAINING PROTEIN 1"/>
    <property type="match status" value="1"/>
</dbReference>
<dbReference type="GO" id="GO:0016438">
    <property type="term" value="F:tRNA-queuosine(34) beta-mannosyltransferase activity"/>
    <property type="evidence" value="ECO:0007669"/>
    <property type="project" value="UniProtKB-EC"/>
</dbReference>
<name>A0A382PDW3_9ZZZZ</name>
<dbReference type="PANTHER" id="PTHR13615">
    <property type="entry name" value="GLYCOSYLTRANSFERASE-LIKE 1"/>
    <property type="match status" value="1"/>
</dbReference>
<dbReference type="InterPro" id="IPR051862">
    <property type="entry name" value="GT-like_domain_containing_1"/>
</dbReference>
<gene>
    <name evidence="9" type="ORF">METZ01_LOCUS323864</name>
</gene>
<comment type="catalytic activity">
    <reaction evidence="6">
        <text>queuosine(34) in tRNA(Asp) + GDP-alpha-D-mannose = O-4''-alpha-D-mannosylqueuosine(34) in tRNA(Asp) + GDP + H(+)</text>
        <dbReference type="Rhea" id="RHEA:12885"/>
        <dbReference type="Rhea" id="RHEA-COMP:18572"/>
        <dbReference type="Rhea" id="RHEA-COMP:18581"/>
        <dbReference type="ChEBI" id="CHEBI:15378"/>
        <dbReference type="ChEBI" id="CHEBI:57527"/>
        <dbReference type="ChEBI" id="CHEBI:58189"/>
        <dbReference type="ChEBI" id="CHEBI:194431"/>
        <dbReference type="ChEBI" id="CHEBI:194442"/>
        <dbReference type="EC" id="2.4.1.110"/>
    </reaction>
    <physiologicalReaction direction="left-to-right" evidence="6">
        <dbReference type="Rhea" id="RHEA:12886"/>
    </physiologicalReaction>
</comment>
<dbReference type="EMBL" id="UINC01106384">
    <property type="protein sequence ID" value="SVC71010.1"/>
    <property type="molecule type" value="Genomic_DNA"/>
</dbReference>
<dbReference type="Gene3D" id="3.40.50.2000">
    <property type="entry name" value="Glycogen Phosphorylase B"/>
    <property type="match status" value="1"/>
</dbReference>
<feature type="domain" description="tRNA-queuosine alpha-mannosyltransferase N-terminal" evidence="8">
    <location>
        <begin position="12"/>
        <end position="76"/>
    </location>
</feature>
<proteinExistence type="inferred from homology"/>
<dbReference type="InterPro" id="IPR001296">
    <property type="entry name" value="Glyco_trans_1"/>
</dbReference>
<dbReference type="SUPFAM" id="SSF53756">
    <property type="entry name" value="UDP-Glycosyltransferase/glycogen phosphorylase"/>
    <property type="match status" value="1"/>
</dbReference>
<sequence length="275" mass="33076">PWSPMDKDVELQRDKHYGFINYSSALSSDHIYFNSQFHLDSFFNGLEDFLKQFPDYREMHYIESIKKKSSVLHLGMDLKRFDPYKHNRRNRQEHSLPLILWNHRWEHDKNPETFFHILRNLSDMGMDFQLAVLGEEFNNELPCFTNARKYLKKHIVQFGFVKTFEEYAKWLWRSDILPVTSIQDFFGVSIMEAIYCQTVPLLPSRLSYPKLLKEDNNPQLFYENDSDLLGKLRNCIQNISELRQKQYQSIVSDYDWSNIITEYDKVFEHFISTNK</sequence>
<keyword evidence="2" id="KW-0328">Glycosyltransferase</keyword>
<dbReference type="AlphaFoldDB" id="A0A382PDW3"/>
<evidence type="ECO:0000256" key="6">
    <source>
        <dbReference type="ARBA" id="ARBA00048439"/>
    </source>
</evidence>
<evidence type="ECO:0000256" key="1">
    <source>
        <dbReference type="ARBA" id="ARBA00009481"/>
    </source>
</evidence>
<evidence type="ECO:0000313" key="9">
    <source>
        <dbReference type="EMBL" id="SVC71010.1"/>
    </source>
</evidence>
<protein>
    <recommendedName>
        <fullName evidence="5">tRNA-queuosine alpha-mannosyltransferase</fullName>
        <ecNumber evidence="4">2.4.1.110</ecNumber>
    </recommendedName>
</protein>
<feature type="non-terminal residue" evidence="9">
    <location>
        <position position="1"/>
    </location>
</feature>
<comment type="similarity">
    <text evidence="1">Belongs to the glycosyltransferase group 1 family. Glycosyltransferase 4 subfamily.</text>
</comment>
<dbReference type="EC" id="2.4.1.110" evidence="4"/>
<evidence type="ECO:0000256" key="4">
    <source>
        <dbReference type="ARBA" id="ARBA00044517"/>
    </source>
</evidence>
<feature type="domain" description="Glycosyl transferase family 1" evidence="7">
    <location>
        <begin position="92"/>
        <end position="245"/>
    </location>
</feature>
<dbReference type="Pfam" id="PF00534">
    <property type="entry name" value="Glycos_transf_1"/>
    <property type="match status" value="1"/>
</dbReference>
<accession>A0A382PDW3</accession>
<dbReference type="InterPro" id="IPR022701">
    <property type="entry name" value="QTMAN_N"/>
</dbReference>
<evidence type="ECO:0000256" key="5">
    <source>
        <dbReference type="ARBA" id="ARBA00044539"/>
    </source>
</evidence>
<organism evidence="9">
    <name type="scientific">marine metagenome</name>
    <dbReference type="NCBI Taxonomy" id="408172"/>
    <lineage>
        <taxon>unclassified sequences</taxon>
        <taxon>metagenomes</taxon>
        <taxon>ecological metagenomes</taxon>
    </lineage>
</organism>
<evidence type="ECO:0000256" key="2">
    <source>
        <dbReference type="ARBA" id="ARBA00022676"/>
    </source>
</evidence>
<keyword evidence="3" id="KW-0808">Transferase</keyword>
<evidence type="ECO:0000259" key="7">
    <source>
        <dbReference type="Pfam" id="PF00534"/>
    </source>
</evidence>
<reference evidence="9" key="1">
    <citation type="submission" date="2018-05" db="EMBL/GenBank/DDBJ databases">
        <authorList>
            <person name="Lanie J.A."/>
            <person name="Ng W.-L."/>
            <person name="Kazmierczak K.M."/>
            <person name="Andrzejewski T.M."/>
            <person name="Davidsen T.M."/>
            <person name="Wayne K.J."/>
            <person name="Tettelin H."/>
            <person name="Glass J.I."/>
            <person name="Rusch D."/>
            <person name="Podicherti R."/>
            <person name="Tsui H.-C.T."/>
            <person name="Winkler M.E."/>
        </authorList>
    </citation>
    <scope>NUCLEOTIDE SEQUENCE</scope>
</reference>
<evidence type="ECO:0000256" key="3">
    <source>
        <dbReference type="ARBA" id="ARBA00022679"/>
    </source>
</evidence>
<evidence type="ECO:0000259" key="8">
    <source>
        <dbReference type="Pfam" id="PF12038"/>
    </source>
</evidence>
<dbReference type="Pfam" id="PF12038">
    <property type="entry name" value="QTMAN_N"/>
    <property type="match status" value="1"/>
</dbReference>